<dbReference type="EMBL" id="CAMAPF010000135">
    <property type="protein sequence ID" value="CAH9106327.1"/>
    <property type="molecule type" value="Genomic_DNA"/>
</dbReference>
<dbReference type="AlphaFoldDB" id="A0AAV0ETQ5"/>
<evidence type="ECO:0000256" key="1">
    <source>
        <dbReference type="SAM" id="MobiDB-lite"/>
    </source>
</evidence>
<protein>
    <submittedName>
        <fullName evidence="3">Uncharacterized protein</fullName>
    </submittedName>
</protein>
<feature type="compositionally biased region" description="Low complexity" evidence="1">
    <location>
        <begin position="87"/>
        <end position="113"/>
    </location>
</feature>
<gene>
    <name evidence="2" type="ORF">CEPIT_LOCUS17534</name>
    <name evidence="3" type="ORF">CEPIT_LOCUS27674</name>
</gene>
<evidence type="ECO:0000313" key="3">
    <source>
        <dbReference type="EMBL" id="CAH9126617.1"/>
    </source>
</evidence>
<dbReference type="EMBL" id="CAMAPF010000943">
    <property type="protein sequence ID" value="CAH9126617.1"/>
    <property type="molecule type" value="Genomic_DNA"/>
</dbReference>
<evidence type="ECO:0000313" key="4">
    <source>
        <dbReference type="Proteomes" id="UP001152523"/>
    </source>
</evidence>
<feature type="region of interest" description="Disordered" evidence="1">
    <location>
        <begin position="56"/>
        <end position="113"/>
    </location>
</feature>
<dbReference type="Gene3D" id="3.20.20.80">
    <property type="entry name" value="Glycosidases"/>
    <property type="match status" value="1"/>
</dbReference>
<feature type="compositionally biased region" description="Polar residues" evidence="1">
    <location>
        <begin position="72"/>
        <end position="86"/>
    </location>
</feature>
<name>A0AAV0ETQ5_9ASTE</name>
<organism evidence="3 4">
    <name type="scientific">Cuscuta epithymum</name>
    <dbReference type="NCBI Taxonomy" id="186058"/>
    <lineage>
        <taxon>Eukaryota</taxon>
        <taxon>Viridiplantae</taxon>
        <taxon>Streptophyta</taxon>
        <taxon>Embryophyta</taxon>
        <taxon>Tracheophyta</taxon>
        <taxon>Spermatophyta</taxon>
        <taxon>Magnoliopsida</taxon>
        <taxon>eudicotyledons</taxon>
        <taxon>Gunneridae</taxon>
        <taxon>Pentapetalae</taxon>
        <taxon>asterids</taxon>
        <taxon>lamiids</taxon>
        <taxon>Solanales</taxon>
        <taxon>Convolvulaceae</taxon>
        <taxon>Cuscuteae</taxon>
        <taxon>Cuscuta</taxon>
        <taxon>Cuscuta subgen. Cuscuta</taxon>
    </lineage>
</organism>
<comment type="caution">
    <text evidence="3">The sequence shown here is derived from an EMBL/GenBank/DDBJ whole genome shotgun (WGS) entry which is preliminary data.</text>
</comment>
<evidence type="ECO:0000313" key="2">
    <source>
        <dbReference type="EMBL" id="CAH9106327.1"/>
    </source>
</evidence>
<reference evidence="3" key="1">
    <citation type="submission" date="2022-07" db="EMBL/GenBank/DDBJ databases">
        <authorList>
            <person name="Macas J."/>
            <person name="Novak P."/>
            <person name="Neumann P."/>
        </authorList>
    </citation>
    <scope>NUCLEOTIDE SEQUENCE</scope>
</reference>
<keyword evidence="4" id="KW-1185">Reference proteome</keyword>
<dbReference type="Proteomes" id="UP001152523">
    <property type="component" value="Unassembled WGS sequence"/>
</dbReference>
<accession>A0AAV0ETQ5</accession>
<feature type="compositionally biased region" description="Low complexity" evidence="1">
    <location>
        <begin position="56"/>
        <end position="71"/>
    </location>
</feature>
<sequence length="540" mass="59820">MRIWLDKMRTSCVNNDAGEDDHGPCVAARIPKVHPYRRLSRELLVLVRSASLSSQVSCKSSNSSPSTPDSSQAEYLSSQVSSRTAFTSSQSPEVSPSSPSSPQTVSSSSHSPSQADSYILQASLLQQESVNQWQHFPEDAYTDGGDAGEEQTEPKVGIIARCCTRNVSSKYNVIKDLEAKLFKQMDHRGSGEEYINQYMMTTENRRAQVVGTLYENSLTEPQVLDADRYVQMTAENYHNWAIKLGSGSLHYIQVGDNRGASGIDGFRLYVVTSMMCNHLGLVLMFTADYNDYFGHATKVDVVVYRMLVNNLIHNYPVTNSELSVISGKTLETVGATIIYDDQLPHQFKSTEGLMQVICCKGVHFGGFVFEAHLASILWNHCDDAPGEETANFQRCSYWLLEEEQSNIVVVHDREVKGSRRNHSRAQEPPLVIPACLDGKRDVNSSDVGITLGNLIPQQYYYQTKAHATHAGSLNSAQASDYEQAKTAVHNQLSTPGMHSFTEFLAIMNPKGEDELSAPYFPSYILIAHQGHFPAVCGFKG</sequence>
<proteinExistence type="predicted"/>